<dbReference type="Proteomes" id="UP000271137">
    <property type="component" value="Unassembled WGS sequence"/>
</dbReference>
<proteinExistence type="predicted"/>
<comment type="caution">
    <text evidence="1">The sequence shown here is derived from an EMBL/GenBank/DDBJ whole genome shotgun (WGS) entry which is preliminary data.</text>
</comment>
<evidence type="ECO:0000313" key="2">
    <source>
        <dbReference type="Proteomes" id="UP000271137"/>
    </source>
</evidence>
<protein>
    <submittedName>
        <fullName evidence="1">Uncharacterized protein</fullName>
    </submittedName>
</protein>
<evidence type="ECO:0000313" key="1">
    <source>
        <dbReference type="EMBL" id="RSZ24223.1"/>
    </source>
</evidence>
<dbReference type="EMBL" id="RXFQ01000045">
    <property type="protein sequence ID" value="RSZ24223.1"/>
    <property type="molecule type" value="Genomic_DNA"/>
</dbReference>
<gene>
    <name evidence="1" type="ORF">EJO66_31975</name>
</gene>
<organism evidence="1 2">
    <name type="scientific">Variovorax beijingensis</name>
    <dbReference type="NCBI Taxonomy" id="2496117"/>
    <lineage>
        <taxon>Bacteria</taxon>
        <taxon>Pseudomonadati</taxon>
        <taxon>Pseudomonadota</taxon>
        <taxon>Betaproteobacteria</taxon>
        <taxon>Burkholderiales</taxon>
        <taxon>Comamonadaceae</taxon>
        <taxon>Variovorax</taxon>
    </lineage>
</organism>
<keyword evidence="2" id="KW-1185">Reference proteome</keyword>
<name>A0ABX9ZWZ7_9BURK</name>
<sequence length="122" mass="13457">MPLPAQNKEYNVGYLTVRRNADGSEEVSLSVEQGRRLICTPGDCTVSISFDGRPPLTFQGASPKDWGSTRIVFEDPKTFIASARQAKKMTVNFREASNGQATYNFEAASPLRFPAQVKRLNG</sequence>
<reference evidence="1 2" key="1">
    <citation type="submission" date="2018-12" db="EMBL/GenBank/DDBJ databases">
        <title>The genome sequences of strain 502.</title>
        <authorList>
            <person name="Gao J."/>
            <person name="Sun J."/>
        </authorList>
    </citation>
    <scope>NUCLEOTIDE SEQUENCE [LARGE SCALE GENOMIC DNA]</scope>
    <source>
        <strain evidence="1 2">502</strain>
    </source>
</reference>
<accession>A0ABX9ZWZ7</accession>